<proteinExistence type="predicted"/>
<dbReference type="Proteomes" id="UP000287823">
    <property type="component" value="Unassembled WGS sequence"/>
</dbReference>
<keyword evidence="2" id="KW-1185">Reference proteome</keyword>
<evidence type="ECO:0000313" key="1">
    <source>
        <dbReference type="EMBL" id="RUO31152.1"/>
    </source>
</evidence>
<name>A0A432WE65_9GAMM</name>
<sequence>MSVDKFKTEIFDVFLYFCADNVDVNVSFYSESDFGNSVAQVKSNLGEFKITRERGLTFVDVMIPEKGYVRAEEFNRAVLLLQKRGNWTLLEQFQLLASNLPLFPSQGG</sequence>
<dbReference type="RefSeq" id="WP_126799531.1">
    <property type="nucleotide sequence ID" value="NZ_PIPO01000005.1"/>
</dbReference>
<reference evidence="1 2" key="1">
    <citation type="journal article" date="2011" name="Front. Microbiol.">
        <title>Genomic signatures of strain selection and enhancement in Bacillus atrophaeus var. globigii, a historical biowarfare simulant.</title>
        <authorList>
            <person name="Gibbons H.S."/>
            <person name="Broomall S.M."/>
            <person name="McNew L.A."/>
            <person name="Daligault H."/>
            <person name="Chapman C."/>
            <person name="Bruce D."/>
            <person name="Karavis M."/>
            <person name="Krepps M."/>
            <person name="McGregor P.A."/>
            <person name="Hong C."/>
            <person name="Park K.H."/>
            <person name="Akmal A."/>
            <person name="Feldman A."/>
            <person name="Lin J.S."/>
            <person name="Chang W.E."/>
            <person name="Higgs B.W."/>
            <person name="Demirev P."/>
            <person name="Lindquist J."/>
            <person name="Liem A."/>
            <person name="Fochler E."/>
            <person name="Read T.D."/>
            <person name="Tapia R."/>
            <person name="Johnson S."/>
            <person name="Bishop-Lilly K.A."/>
            <person name="Detter C."/>
            <person name="Han C."/>
            <person name="Sozhamannan S."/>
            <person name="Rosenzweig C.N."/>
            <person name="Skowronski E.W."/>
        </authorList>
    </citation>
    <scope>NUCLEOTIDE SEQUENCE [LARGE SCALE GENOMIC DNA]</scope>
    <source>
        <strain evidence="1 2">Y4G10-17</strain>
    </source>
</reference>
<dbReference type="AlphaFoldDB" id="A0A432WE65"/>
<comment type="caution">
    <text evidence="1">The sequence shown here is derived from an EMBL/GenBank/DDBJ whole genome shotgun (WGS) entry which is preliminary data.</text>
</comment>
<accession>A0A432WE65</accession>
<organism evidence="1 2">
    <name type="scientific">Aliidiomarina soli</name>
    <dbReference type="NCBI Taxonomy" id="1928574"/>
    <lineage>
        <taxon>Bacteria</taxon>
        <taxon>Pseudomonadati</taxon>
        <taxon>Pseudomonadota</taxon>
        <taxon>Gammaproteobacteria</taxon>
        <taxon>Alteromonadales</taxon>
        <taxon>Idiomarinaceae</taxon>
        <taxon>Aliidiomarina</taxon>
    </lineage>
</organism>
<evidence type="ECO:0000313" key="2">
    <source>
        <dbReference type="Proteomes" id="UP000287823"/>
    </source>
</evidence>
<dbReference type="EMBL" id="PIPO01000005">
    <property type="protein sequence ID" value="RUO31152.1"/>
    <property type="molecule type" value="Genomic_DNA"/>
</dbReference>
<gene>
    <name evidence="1" type="ORF">CWE14_11700</name>
</gene>
<protein>
    <submittedName>
        <fullName evidence="1">Uncharacterized protein</fullName>
    </submittedName>
</protein>